<feature type="compositionally biased region" description="Basic and acidic residues" evidence="1">
    <location>
        <begin position="368"/>
        <end position="378"/>
    </location>
</feature>
<dbReference type="Pfam" id="PF13889">
    <property type="entry name" value="Chromosome_seg"/>
    <property type="match status" value="1"/>
</dbReference>
<dbReference type="Pfam" id="PF13915">
    <property type="entry name" value="DUF4210"/>
    <property type="match status" value="1"/>
</dbReference>
<feature type="compositionally biased region" description="Polar residues" evidence="1">
    <location>
        <begin position="472"/>
        <end position="491"/>
    </location>
</feature>
<proteinExistence type="predicted"/>
<dbReference type="EMBL" id="JAGKQM010000004">
    <property type="protein sequence ID" value="KAH0929413.1"/>
    <property type="molecule type" value="Genomic_DNA"/>
</dbReference>
<dbReference type="Proteomes" id="UP000824890">
    <property type="component" value="Unassembled WGS sequence"/>
</dbReference>
<name>A0ABQ8DJC0_BRANA</name>
<dbReference type="PANTHER" id="PTHR13199:SF23">
    <property type="entry name" value="MEIOSIS CHROMOSOME SEGREGATION FAMILY PROTEIN"/>
    <property type="match status" value="1"/>
</dbReference>
<feature type="non-terminal residue" evidence="3">
    <location>
        <position position="1"/>
    </location>
</feature>
<dbReference type="InterPro" id="IPR025261">
    <property type="entry name" value="Atos-like_cons_dom"/>
</dbReference>
<sequence>TLPLPLTLPHTISRPQDAAFRRGVRRSFLRQRNEQELTQNVDAAAAASTSGNQTNNPGILGEMMKASLGRLRRFALPKVDAIDIGEIFHTPQIDGLARAAKDMQEMRESYDRLLSVAAATANSAYEFSESLGEMGSCLEQISPHNDEESGRILLKLGQVQFELQKLVDTYRSQIFKTITKPSESLLNELRTVEDMKQQCEEKRVFTYRDVVKHMMKDKVHLKGGKGERLVRRQLETARDELQDEATLCIFRLKSLKEGQARSLLTQAARHHTAQMHMFLAGLKSLEAVEKQVRIAAKRQHIDCELSANENETESSEDDVNRDGELSFDYITSEQRVEALPTPQGSMKIDETDLSFPRPSPAGSATVNADHREENSIYRDRRRSSHSAPLFPVKQTRQMTPSANAYVLPTPVDSKSFTKPVTKTNHSAHLWHSSPLEPIKTVESNLYSRLPRPSETPHQEAAPRHAFSGLVKPSSTRLPVPAQTHQSSSPRMSPTASPPLASSSPRINELHELPRPPGQLAPPPRRSKSPGLTGHSAPITTWNQERSSVVASTTIVASPLPVPPLVVPRSYSIPSRGMGQRHLPETNQNRVVSPPPLPLTPASLMNLRSLSRSRVGEVAHSGQIRDEIWPCKTHENYFGGFNLKPKESVTAINSIVSTILNIYVASQCYTVTDEEALEALSSASSCSFSQSVPVSTILHDSDLVNRGSEGSLCSSVDNVHWSRNEVRRIVGFKSNESTSSSNELVSGPCEVDITGGSSLVRKRVSSPLKTLFPEKFRGDQMDISCSNQHLTSTGLSNAQNHKKANISGRLHRSSKLSSIVFTDGPLLDDSSDLHPTNTKGDACLVPAKPLPCHKNLISVSPTLTPSPLGPRFSERMKALQNGNIFDDGVCLRNTDEEAELTTVHRSLFDDANTIKRAFSMERGVESVVNTSPCKRFGRSLSGRTIQRSLIGSFEESLLSGRYSYGHTNQIDGFLAILSIAGGNISPKAQKLPFSVTSVGDDCFLLYYASIDLSGGSSSNKLWAQKLKKNQNSSDSQTTNSRLRIPIKGRIQLVLSNPEKTPLHTFLCNYDLTDMPQGTKTFLRQKVTLASSVPTKAKSDSVDEFHSLSECENTKCRQTYRETGQCCSKSGVLRYALHLKFICPSRKKASKLGQKKSLDDEERRFYLYNDLRVVFPQRHTDSDEGKLNVEYHYPENPRYFDVTN</sequence>
<gene>
    <name evidence="3" type="ORF">HID58_015140</name>
</gene>
<feature type="region of interest" description="Disordered" evidence="1">
    <location>
        <begin position="470"/>
        <end position="544"/>
    </location>
</feature>
<evidence type="ECO:0000313" key="4">
    <source>
        <dbReference type="Proteomes" id="UP000824890"/>
    </source>
</evidence>
<organism evidence="3 4">
    <name type="scientific">Brassica napus</name>
    <name type="common">Rape</name>
    <dbReference type="NCBI Taxonomy" id="3708"/>
    <lineage>
        <taxon>Eukaryota</taxon>
        <taxon>Viridiplantae</taxon>
        <taxon>Streptophyta</taxon>
        <taxon>Embryophyta</taxon>
        <taxon>Tracheophyta</taxon>
        <taxon>Spermatophyta</taxon>
        <taxon>Magnoliopsida</taxon>
        <taxon>eudicotyledons</taxon>
        <taxon>Gunneridae</taxon>
        <taxon>Pentapetalae</taxon>
        <taxon>rosids</taxon>
        <taxon>malvids</taxon>
        <taxon>Brassicales</taxon>
        <taxon>Brassicaceae</taxon>
        <taxon>Brassiceae</taxon>
        <taxon>Brassica</taxon>
    </lineage>
</organism>
<dbReference type="SMART" id="SM01177">
    <property type="entry name" value="DUF4210"/>
    <property type="match status" value="1"/>
</dbReference>
<comment type="caution">
    <text evidence="3">The sequence shown here is derived from an EMBL/GenBank/DDBJ whole genome shotgun (WGS) entry which is preliminary data.</text>
</comment>
<feature type="domain" description="Atos-like conserved" evidence="2">
    <location>
        <begin position="948"/>
        <end position="1006"/>
    </location>
</feature>
<dbReference type="InterPro" id="IPR051506">
    <property type="entry name" value="ATOS_Transcription_Regulators"/>
</dbReference>
<keyword evidence="4" id="KW-1185">Reference proteome</keyword>
<protein>
    <recommendedName>
        <fullName evidence="2">Atos-like conserved domain-containing protein</fullName>
    </recommendedName>
</protein>
<feature type="region of interest" description="Disordered" evidence="1">
    <location>
        <begin position="342"/>
        <end position="387"/>
    </location>
</feature>
<dbReference type="InterPro" id="IPR033473">
    <property type="entry name" value="Atos-like_C"/>
</dbReference>
<dbReference type="SUPFAM" id="SSF103657">
    <property type="entry name" value="BAR/IMD domain-like"/>
    <property type="match status" value="1"/>
</dbReference>
<dbReference type="PANTHER" id="PTHR13199">
    <property type="entry name" value="GH03947P"/>
    <property type="match status" value="1"/>
</dbReference>
<accession>A0ABQ8DJC0</accession>
<evidence type="ECO:0000313" key="3">
    <source>
        <dbReference type="EMBL" id="KAH0929413.1"/>
    </source>
</evidence>
<dbReference type="InterPro" id="IPR027267">
    <property type="entry name" value="AH/BAR_dom_sf"/>
</dbReference>
<evidence type="ECO:0000259" key="2">
    <source>
        <dbReference type="SMART" id="SM01177"/>
    </source>
</evidence>
<feature type="region of interest" description="Disordered" evidence="1">
    <location>
        <begin position="575"/>
        <end position="595"/>
    </location>
</feature>
<dbReference type="CDD" id="cd07307">
    <property type="entry name" value="BAR"/>
    <property type="match status" value="1"/>
</dbReference>
<evidence type="ECO:0000256" key="1">
    <source>
        <dbReference type="SAM" id="MobiDB-lite"/>
    </source>
</evidence>
<feature type="compositionally biased region" description="Low complexity" evidence="1">
    <location>
        <begin position="492"/>
        <end position="504"/>
    </location>
</feature>
<feature type="compositionally biased region" description="Pro residues" evidence="1">
    <location>
        <begin position="514"/>
        <end position="523"/>
    </location>
</feature>
<reference evidence="3 4" key="1">
    <citation type="submission" date="2021-05" db="EMBL/GenBank/DDBJ databases">
        <title>Genome Assembly of Synthetic Allotetraploid Brassica napus Reveals Homoeologous Exchanges between Subgenomes.</title>
        <authorList>
            <person name="Davis J.T."/>
        </authorList>
    </citation>
    <scope>NUCLEOTIDE SEQUENCE [LARGE SCALE GENOMIC DNA]</scope>
    <source>
        <strain evidence="4">cv. Da-Ae</strain>
        <tissue evidence="3">Seedling</tissue>
    </source>
</reference>
<dbReference type="Gene3D" id="1.20.1270.60">
    <property type="entry name" value="Arfaptin homology (AH) domain/BAR domain"/>
    <property type="match status" value="1"/>
</dbReference>